<keyword evidence="4 12" id="KW-0349">Heme</keyword>
<dbReference type="GO" id="GO:0020037">
    <property type="term" value="F:heme binding"/>
    <property type="evidence" value="ECO:0007669"/>
    <property type="project" value="InterPro"/>
</dbReference>
<protein>
    <submittedName>
        <fullName evidence="16">Cytochrome P450 83B1-like</fullName>
    </submittedName>
</protein>
<keyword evidence="9 12" id="KW-0408">Iron</keyword>
<evidence type="ECO:0000256" key="10">
    <source>
        <dbReference type="ARBA" id="ARBA00023033"/>
    </source>
</evidence>
<dbReference type="STRING" id="3827.A0A1S2Z6Q1"/>
<dbReference type="KEGG" id="cam:101489405"/>
<dbReference type="PRINTS" id="PR00463">
    <property type="entry name" value="EP450I"/>
</dbReference>
<dbReference type="OrthoDB" id="2789670at2759"/>
<dbReference type="Gene3D" id="1.10.630.10">
    <property type="entry name" value="Cytochrome P450"/>
    <property type="match status" value="1"/>
</dbReference>
<evidence type="ECO:0000256" key="4">
    <source>
        <dbReference type="ARBA" id="ARBA00022617"/>
    </source>
</evidence>
<keyword evidence="7" id="KW-1133">Transmembrane helix</keyword>
<dbReference type="FunFam" id="1.10.630.10:FF:000011">
    <property type="entry name" value="Cytochrome P450 83B1"/>
    <property type="match status" value="1"/>
</dbReference>
<evidence type="ECO:0000256" key="12">
    <source>
        <dbReference type="PIRSR" id="PIRSR602401-1"/>
    </source>
</evidence>
<dbReference type="Pfam" id="PF00067">
    <property type="entry name" value="p450"/>
    <property type="match status" value="1"/>
</dbReference>
<proteinExistence type="inferred from homology"/>
<evidence type="ECO:0000256" key="7">
    <source>
        <dbReference type="ARBA" id="ARBA00022989"/>
    </source>
</evidence>
<evidence type="ECO:0000256" key="8">
    <source>
        <dbReference type="ARBA" id="ARBA00023002"/>
    </source>
</evidence>
<dbReference type="PANTHER" id="PTHR47955">
    <property type="entry name" value="CYTOCHROME P450 FAMILY 71 PROTEIN"/>
    <property type="match status" value="1"/>
</dbReference>
<dbReference type="CDD" id="cd11072">
    <property type="entry name" value="CYP71-like"/>
    <property type="match status" value="1"/>
</dbReference>
<dbReference type="GeneID" id="101489405"/>
<dbReference type="GO" id="GO:0004497">
    <property type="term" value="F:monooxygenase activity"/>
    <property type="evidence" value="ECO:0007669"/>
    <property type="project" value="UniProtKB-KW"/>
</dbReference>
<evidence type="ECO:0000256" key="11">
    <source>
        <dbReference type="ARBA" id="ARBA00023136"/>
    </source>
</evidence>
<feature type="binding site" description="axial binding residue" evidence="12">
    <location>
        <position position="438"/>
    </location>
    <ligand>
        <name>heme</name>
        <dbReference type="ChEBI" id="CHEBI:30413"/>
    </ligand>
    <ligandPart>
        <name>Fe</name>
        <dbReference type="ChEBI" id="CHEBI:18248"/>
    </ligandPart>
</feature>
<feature type="chain" id="PRO_5010302540" evidence="14">
    <location>
        <begin position="19"/>
        <end position="496"/>
    </location>
</feature>
<accession>A0A1S2Z6Q1</accession>
<dbReference type="eggNOG" id="KOG0156">
    <property type="taxonomic scope" value="Eukaryota"/>
</dbReference>
<keyword evidence="8 13" id="KW-0560">Oxidoreductase</keyword>
<dbReference type="InterPro" id="IPR002401">
    <property type="entry name" value="Cyt_P450_E_grp-I"/>
</dbReference>
<dbReference type="PANTHER" id="PTHR47955:SF22">
    <property type="entry name" value="CYTOCHROME P450 83B1-LIKE"/>
    <property type="match status" value="1"/>
</dbReference>
<dbReference type="PRINTS" id="PR00385">
    <property type="entry name" value="P450"/>
</dbReference>
<dbReference type="GO" id="GO:0016020">
    <property type="term" value="C:membrane"/>
    <property type="evidence" value="ECO:0007669"/>
    <property type="project" value="UniProtKB-SubCell"/>
</dbReference>
<evidence type="ECO:0000256" key="1">
    <source>
        <dbReference type="ARBA" id="ARBA00001971"/>
    </source>
</evidence>
<evidence type="ECO:0000256" key="13">
    <source>
        <dbReference type="RuleBase" id="RU000461"/>
    </source>
</evidence>
<evidence type="ECO:0000256" key="5">
    <source>
        <dbReference type="ARBA" id="ARBA00022692"/>
    </source>
</evidence>
<evidence type="ECO:0000256" key="3">
    <source>
        <dbReference type="ARBA" id="ARBA00010617"/>
    </source>
</evidence>
<dbReference type="PROSITE" id="PS00086">
    <property type="entry name" value="CYTOCHROME_P450"/>
    <property type="match status" value="1"/>
</dbReference>
<evidence type="ECO:0000256" key="2">
    <source>
        <dbReference type="ARBA" id="ARBA00004167"/>
    </source>
</evidence>
<reference evidence="16" key="1">
    <citation type="submission" date="2025-08" db="UniProtKB">
        <authorList>
            <consortium name="RefSeq"/>
        </authorList>
    </citation>
    <scope>IDENTIFICATION</scope>
    <source>
        <tissue evidence="16">Etiolated seedlings</tissue>
    </source>
</reference>
<dbReference type="PaxDb" id="3827-XP_004516029.1"/>
<keyword evidence="14" id="KW-0732">Signal</keyword>
<name>A0A1S2Z6Q1_CICAR</name>
<comment type="similarity">
    <text evidence="3 13">Belongs to the cytochrome P450 family.</text>
</comment>
<evidence type="ECO:0000313" key="15">
    <source>
        <dbReference type="Proteomes" id="UP000087171"/>
    </source>
</evidence>
<dbReference type="GO" id="GO:0005506">
    <property type="term" value="F:iron ion binding"/>
    <property type="evidence" value="ECO:0007669"/>
    <property type="project" value="InterPro"/>
</dbReference>
<evidence type="ECO:0000256" key="14">
    <source>
        <dbReference type="SAM" id="SignalP"/>
    </source>
</evidence>
<keyword evidence="10 13" id="KW-0503">Monooxygenase</keyword>
<dbReference type="AlphaFoldDB" id="A0A1S2Z6Q1"/>
<keyword evidence="11" id="KW-0472">Membrane</keyword>
<dbReference type="GO" id="GO:0016705">
    <property type="term" value="F:oxidoreductase activity, acting on paired donors, with incorporation or reduction of molecular oxygen"/>
    <property type="evidence" value="ECO:0007669"/>
    <property type="project" value="InterPro"/>
</dbReference>
<keyword evidence="5" id="KW-0812">Transmembrane</keyword>
<gene>
    <name evidence="16" type="primary">LOC101489405</name>
</gene>
<evidence type="ECO:0000256" key="9">
    <source>
        <dbReference type="ARBA" id="ARBA00023004"/>
    </source>
</evidence>
<dbReference type="Proteomes" id="UP000087171">
    <property type="component" value="Unplaced"/>
</dbReference>
<dbReference type="InterPro" id="IPR017972">
    <property type="entry name" value="Cyt_P450_CS"/>
</dbReference>
<evidence type="ECO:0000313" key="16">
    <source>
        <dbReference type="RefSeq" id="XP_004516029.1"/>
    </source>
</evidence>
<comment type="cofactor">
    <cofactor evidence="1 12">
        <name>heme</name>
        <dbReference type="ChEBI" id="CHEBI:30413"/>
    </cofactor>
</comment>
<evidence type="ECO:0000256" key="6">
    <source>
        <dbReference type="ARBA" id="ARBA00022723"/>
    </source>
</evidence>
<keyword evidence="6 12" id="KW-0479">Metal-binding</keyword>
<dbReference type="InterPro" id="IPR036396">
    <property type="entry name" value="Cyt_P450_sf"/>
</dbReference>
<dbReference type="RefSeq" id="XP_004516029.1">
    <property type="nucleotide sequence ID" value="XM_004515972.3"/>
</dbReference>
<keyword evidence="15" id="KW-1185">Reference proteome</keyword>
<organism evidence="15 16">
    <name type="scientific">Cicer arietinum</name>
    <name type="common">Chickpea</name>
    <name type="synonym">Garbanzo</name>
    <dbReference type="NCBI Taxonomy" id="3827"/>
    <lineage>
        <taxon>Eukaryota</taxon>
        <taxon>Viridiplantae</taxon>
        <taxon>Streptophyta</taxon>
        <taxon>Embryophyta</taxon>
        <taxon>Tracheophyta</taxon>
        <taxon>Spermatophyta</taxon>
        <taxon>Magnoliopsida</taxon>
        <taxon>eudicotyledons</taxon>
        <taxon>Gunneridae</taxon>
        <taxon>Pentapetalae</taxon>
        <taxon>rosids</taxon>
        <taxon>fabids</taxon>
        <taxon>Fabales</taxon>
        <taxon>Fabaceae</taxon>
        <taxon>Papilionoideae</taxon>
        <taxon>50 kb inversion clade</taxon>
        <taxon>NPAAA clade</taxon>
        <taxon>Hologalegina</taxon>
        <taxon>IRL clade</taxon>
        <taxon>Cicereae</taxon>
        <taxon>Cicer</taxon>
    </lineage>
</organism>
<dbReference type="SUPFAM" id="SSF48264">
    <property type="entry name" value="Cytochrome P450"/>
    <property type="match status" value="1"/>
</dbReference>
<comment type="subcellular location">
    <subcellularLocation>
        <location evidence="2">Membrane</location>
        <topology evidence="2">Single-pass membrane protein</topology>
    </subcellularLocation>
</comment>
<sequence>MLSLLVLILCLIYPLLLFIQKISRRSTAPYPPGPRGLPIIGNLHQLDNSILYLQLYKFSKIYGPIFSLKLGVRQAIVVSSSKIAKEIFKNHDHEFSNRPILYGQQKLSYNGSEVVFSPYSEFWRDIRKICIIHILSAKRVSSYSYIRKFEVMKMIKMISSHATSSIVTNLSEVLTSLSSTIICRIAFGRRYEDEGIERSKLRGMLHEFENMLTAFFVSDYVPFMGWIDKLSGLRARLDRNFKEMDEFYQEVIDEHLDSNRQQSNVEAIVDVLLQLKKQRLFSIDLTFDHIKGVLMNMLVAGTDTTSATVVFAMTALIKNPRVMKKVQEEVRSSRVKDFLDEDDIQNFSYLKAVIKETLRLHLPAPLLVPRESREKCTIAGYEIPARTILFVNAWAIHRDPDIWKDPEEFYPERFLENSINFLGKDFELMPFGAGRRICAGLSMAVASLELILANLIYSFDWELPHGLREEDIDFERWPGLTQHKKDDLCLCPKIPM</sequence>
<feature type="signal peptide" evidence="14">
    <location>
        <begin position="1"/>
        <end position="18"/>
    </location>
</feature>
<dbReference type="InterPro" id="IPR001128">
    <property type="entry name" value="Cyt_P450"/>
</dbReference>